<dbReference type="PROSITE" id="PS51450">
    <property type="entry name" value="LRR"/>
    <property type="match status" value="11"/>
</dbReference>
<evidence type="ECO:0008006" key="6">
    <source>
        <dbReference type="Google" id="ProtNLM"/>
    </source>
</evidence>
<dbReference type="AlphaFoldDB" id="A0AAD8DKJ5"/>
<evidence type="ECO:0000256" key="1">
    <source>
        <dbReference type="ARBA" id="ARBA00022614"/>
    </source>
</evidence>
<dbReference type="SUPFAM" id="SSF52058">
    <property type="entry name" value="L domain-like"/>
    <property type="match status" value="4"/>
</dbReference>
<evidence type="ECO:0000256" key="3">
    <source>
        <dbReference type="SAM" id="SignalP"/>
    </source>
</evidence>
<dbReference type="SMART" id="SM00369">
    <property type="entry name" value="LRR_TYP"/>
    <property type="match status" value="25"/>
</dbReference>
<dbReference type="Pfam" id="PF00560">
    <property type="entry name" value="LRR_1"/>
    <property type="match status" value="1"/>
</dbReference>
<comment type="caution">
    <text evidence="4">The sequence shown here is derived from an EMBL/GenBank/DDBJ whole genome shotgun (WGS) entry which is preliminary data.</text>
</comment>
<accession>A0AAD8DKJ5</accession>
<name>A0AAD8DKJ5_MYTSE</name>
<dbReference type="PANTHER" id="PTHR45617:SF153">
    <property type="entry name" value="TOLL-LIKE RECEPTOR TOLLO"/>
    <property type="match status" value="1"/>
</dbReference>
<reference evidence="4" key="1">
    <citation type="submission" date="2023-03" db="EMBL/GenBank/DDBJ databases">
        <title>Chromosome-level genomes of two armyworms, Mythimna separata and Mythimna loreyi, provide insights into the biosynthesis and reception of sex pheromones.</title>
        <authorList>
            <person name="Zhao H."/>
        </authorList>
    </citation>
    <scope>NUCLEOTIDE SEQUENCE</scope>
    <source>
        <strain evidence="4">BeijingLab</strain>
        <tissue evidence="4">Pupa</tissue>
    </source>
</reference>
<dbReference type="FunFam" id="3.80.10.10:FF:001164">
    <property type="entry name" value="GH01279p"/>
    <property type="match status" value="2"/>
</dbReference>
<dbReference type="InterPro" id="IPR003591">
    <property type="entry name" value="Leu-rich_rpt_typical-subtyp"/>
</dbReference>
<dbReference type="Pfam" id="PF13855">
    <property type="entry name" value="LRR_8"/>
    <property type="match status" value="10"/>
</dbReference>
<evidence type="ECO:0000256" key="2">
    <source>
        <dbReference type="ARBA" id="ARBA00022737"/>
    </source>
</evidence>
<feature type="chain" id="PRO_5042143003" description="Chaoptin" evidence="3">
    <location>
        <begin position="33"/>
        <end position="1249"/>
    </location>
</feature>
<dbReference type="PANTHER" id="PTHR45617">
    <property type="entry name" value="LEUCINE RICH REPEAT FAMILY PROTEIN"/>
    <property type="match status" value="1"/>
</dbReference>
<organism evidence="4 5">
    <name type="scientific">Mythimna separata</name>
    <name type="common">Oriental armyworm</name>
    <name type="synonym">Pseudaletia separata</name>
    <dbReference type="NCBI Taxonomy" id="271217"/>
    <lineage>
        <taxon>Eukaryota</taxon>
        <taxon>Metazoa</taxon>
        <taxon>Ecdysozoa</taxon>
        <taxon>Arthropoda</taxon>
        <taxon>Hexapoda</taxon>
        <taxon>Insecta</taxon>
        <taxon>Pterygota</taxon>
        <taxon>Neoptera</taxon>
        <taxon>Endopterygota</taxon>
        <taxon>Lepidoptera</taxon>
        <taxon>Glossata</taxon>
        <taxon>Ditrysia</taxon>
        <taxon>Noctuoidea</taxon>
        <taxon>Noctuidae</taxon>
        <taxon>Noctuinae</taxon>
        <taxon>Hadenini</taxon>
        <taxon>Mythimna</taxon>
    </lineage>
</organism>
<dbReference type="InterPro" id="IPR001611">
    <property type="entry name" value="Leu-rich_rpt"/>
</dbReference>
<dbReference type="Gene3D" id="3.80.10.10">
    <property type="entry name" value="Ribonuclease Inhibitor"/>
    <property type="match status" value="9"/>
</dbReference>
<keyword evidence="3" id="KW-0732">Signal</keyword>
<keyword evidence="5" id="KW-1185">Reference proteome</keyword>
<dbReference type="EMBL" id="JARGEI010000031">
    <property type="protein sequence ID" value="KAJ8704441.1"/>
    <property type="molecule type" value="Genomic_DNA"/>
</dbReference>
<protein>
    <recommendedName>
        <fullName evidence="6">Chaoptin</fullName>
    </recommendedName>
</protein>
<dbReference type="InterPro" id="IPR032675">
    <property type="entry name" value="LRR_dom_sf"/>
</dbReference>
<sequence length="1249" mass="140643">MFLQGLSADPSPTKMVTKIIFTLATLLSYTNAEYIPPGPVYPCPKDSTTTLLYPCVCEKGSDTGLYIKCENTGLAVLSVGLGNIAGLGLPIERLLLKECKISNLFGPLFHRSTIRVMEIVDTPIKTIDQYAFAGVNRTLQELYMTNTKIEEFPKDAFMILGNLSVLSIDGHKMTKLSKDIFAGSEAAGKLERLHLSNGLLTEFPPETFQVLKKLKKLDLHGNKLVTLKRAQFKGLRDTEVLDLSYNSLTKLDGSHIGDLSKLGWCNASHNQLGEIPRGMFARNTVIKVVHLDNNKLKKLDTNSFRGMRFLRRLYLQDNQISDIGRGTFSAVTRIGTVDLARNKITKVDFQMFQAVKYAEVINLAENNITIIEKQAFTDLYQAVVNISHNALSTIESGAFQNCHNMTLLDVSHNQLSVISPGAFDENSYAYTLQMAHNHFTDFSQIPIQNMSGIQVLNASYNKIESVQKQAFPKLYELHTVDLSHNNISQIFNAVFQNLFSLRVGAEAGVPQAVRTAHGGPLAQQHQPDLQRRVPEPVLFEKQAFPKLYELHTVDLSHNNISQIFNAVFQNLFSLRVGAEAGVPQAVRTAHGGPLAQQHQPDLQRRVPEPVLFEKQAFPKLYELHTVDLSHNNISQIFNAVFQNLFSLSYQQVLNASYNKIESVQKQAFPKLYELHTVDLSHNNISQIFNAVFQNLFSLRVGAEAGVPQAVRTAHGGPLAQQHQPDLQRRVPEPVLFEKQAFPKLYELHTVDLSHNNISQIFNAVFQNLFSLRVGAEAGVPQAVRTAHGGPLAQQHQPDLQRRVPEPVLFEKQAFPKLYELHTVDLSHNNISQIFNAVFQNLFSLSYQQVLNASYNKIESVQKQAFPKLYELHTVDLSHNNISQIFNAVFQNLFSLSYQQVLNASYNKIESVQKQAFPKLYELHTVDLSHNNISQIFNAVFQNLFSLSYQQVLNASYNKIESVQKQAFPKLYELHTVDLSHNNISQIFNAVFQNLFSLSYQQVLNASYNKIESVQKQAFPKLYELHTVDLSHNNISQIFNAVFQNLFSLSYQQVLNASYNKIESVQKQAFPKLYELHTVDLSHNNISQIFNAVFQNLFSLRFLNLSHNSLEAIKPATFGTIPTILELDLSHNLLKDVSRGSLAKLVSARLIDLRFNQLQKLFQIPISLGELNVAYNNLTEIKANTWPTMNALLRLNLSSNMLADSLTSDSFSSLLTLQALDLSNNGLTKPPWEALSTLSSLQYLYVQVNT</sequence>
<dbReference type="Proteomes" id="UP001231518">
    <property type="component" value="Chromosome 29"/>
</dbReference>
<evidence type="ECO:0000313" key="4">
    <source>
        <dbReference type="EMBL" id="KAJ8704441.1"/>
    </source>
</evidence>
<keyword evidence="2" id="KW-0677">Repeat</keyword>
<gene>
    <name evidence="4" type="ORF">PYW07_011629</name>
</gene>
<proteinExistence type="predicted"/>
<evidence type="ECO:0000313" key="5">
    <source>
        <dbReference type="Proteomes" id="UP001231518"/>
    </source>
</evidence>
<keyword evidence="1" id="KW-0433">Leucine-rich repeat</keyword>
<feature type="signal peptide" evidence="3">
    <location>
        <begin position="1"/>
        <end position="32"/>
    </location>
</feature>